<keyword evidence="2 9" id="KW-0820">tRNA-binding</keyword>
<dbReference type="EC" id="2.3.1.193" evidence="9"/>
<evidence type="ECO:0000256" key="7">
    <source>
        <dbReference type="ARBA" id="ARBA00022884"/>
    </source>
</evidence>
<evidence type="ECO:0000313" key="11">
    <source>
        <dbReference type="EMBL" id="MBE8611921.1"/>
    </source>
</evidence>
<dbReference type="SUPFAM" id="SSF52540">
    <property type="entry name" value="P-loop containing nucleoside triphosphate hydrolases"/>
    <property type="match status" value="1"/>
</dbReference>
<dbReference type="Pfam" id="PF13718">
    <property type="entry name" value="GNAT_acetyltr_2"/>
    <property type="match status" value="1"/>
</dbReference>
<dbReference type="PANTHER" id="PTHR10925">
    <property type="entry name" value="N-ACETYLTRANSFERASE 10"/>
    <property type="match status" value="1"/>
</dbReference>
<dbReference type="GO" id="GO:0000049">
    <property type="term" value="F:tRNA binding"/>
    <property type="evidence" value="ECO:0007669"/>
    <property type="project" value="UniProtKB-UniRule"/>
</dbReference>
<evidence type="ECO:0000256" key="3">
    <source>
        <dbReference type="ARBA" id="ARBA00022679"/>
    </source>
</evidence>
<dbReference type="InterPro" id="IPR027417">
    <property type="entry name" value="P-loop_NTPase"/>
</dbReference>
<feature type="binding site" evidence="9">
    <location>
        <position position="176"/>
    </location>
    <ligand>
        <name>ATP</name>
        <dbReference type="ChEBI" id="CHEBI:30616"/>
    </ligand>
</feature>
<dbReference type="InterPro" id="IPR013562">
    <property type="entry name" value="TmcA/NAT10_N"/>
</dbReference>
<dbReference type="Gene3D" id="1.20.120.890">
    <property type="entry name" value="tRNA(Met) cytidine acetyltransferase, tail domain"/>
    <property type="match status" value="1"/>
</dbReference>
<organism evidence="11 12">
    <name type="scientific">Morganella morganii</name>
    <name type="common">Proteus morganii</name>
    <dbReference type="NCBI Taxonomy" id="582"/>
    <lineage>
        <taxon>Bacteria</taxon>
        <taxon>Pseudomonadati</taxon>
        <taxon>Pseudomonadota</taxon>
        <taxon>Gammaproteobacteria</taxon>
        <taxon>Enterobacterales</taxon>
        <taxon>Morganellaceae</taxon>
        <taxon>Morganella</taxon>
    </lineage>
</organism>
<dbReference type="Pfam" id="PF08351">
    <property type="entry name" value="TmcA_N"/>
    <property type="match status" value="1"/>
</dbReference>
<dbReference type="GO" id="GO:0002101">
    <property type="term" value="P:tRNA wobble cytosine modification"/>
    <property type="evidence" value="ECO:0007669"/>
    <property type="project" value="UniProtKB-UniRule"/>
</dbReference>
<evidence type="ECO:0000259" key="10">
    <source>
        <dbReference type="PROSITE" id="PS51186"/>
    </source>
</evidence>
<dbReference type="InterPro" id="IPR007807">
    <property type="entry name" value="TcmA/NAT10_helicase"/>
</dbReference>
<protein>
    <recommendedName>
        <fullName evidence="9">tRNA(Met) cytidine acetyltransferase TmcA</fullName>
        <ecNumber evidence="9">2.3.1.193</ecNumber>
    </recommendedName>
</protein>
<dbReference type="GO" id="GO:0005737">
    <property type="term" value="C:cytoplasm"/>
    <property type="evidence" value="ECO:0007669"/>
    <property type="project" value="UniProtKB-SubCell"/>
</dbReference>
<comment type="similarity">
    <text evidence="9">Belongs to the TmcA family.</text>
</comment>
<feature type="binding site" evidence="9">
    <location>
        <begin position="464"/>
        <end position="466"/>
    </location>
    <ligand>
        <name>acetyl-CoA</name>
        <dbReference type="ChEBI" id="CHEBI:57288"/>
    </ligand>
</feature>
<dbReference type="InterPro" id="IPR033442">
    <property type="entry name" value="TmcA_tRNA_bind"/>
</dbReference>
<feature type="binding site" evidence="9">
    <location>
        <position position="504"/>
    </location>
    <ligand>
        <name>acetyl-CoA</name>
        <dbReference type="ChEBI" id="CHEBI:57288"/>
    </ligand>
</feature>
<dbReference type="PANTHER" id="PTHR10925:SF5">
    <property type="entry name" value="RNA CYTIDINE ACETYLTRANSFERASE"/>
    <property type="match status" value="1"/>
</dbReference>
<dbReference type="Pfam" id="PF17176">
    <property type="entry name" value="tRNA_bind_3"/>
    <property type="match status" value="1"/>
</dbReference>
<dbReference type="InterPro" id="IPR038321">
    <property type="entry name" value="TmcA_C_sf"/>
</dbReference>
<evidence type="ECO:0000256" key="1">
    <source>
        <dbReference type="ARBA" id="ARBA00022490"/>
    </source>
</evidence>
<dbReference type="Gene3D" id="3.40.630.30">
    <property type="match status" value="1"/>
</dbReference>
<keyword evidence="4 9" id="KW-0819">tRNA processing</keyword>
<dbReference type="GO" id="GO:1990883">
    <property type="term" value="F:18S rRNA cytidine N-acetyltransferase activity"/>
    <property type="evidence" value="ECO:0007669"/>
    <property type="project" value="TreeGrafter"/>
</dbReference>
<dbReference type="CDD" id="cd04301">
    <property type="entry name" value="NAT_SF"/>
    <property type="match status" value="1"/>
</dbReference>
<evidence type="ECO:0000256" key="8">
    <source>
        <dbReference type="ARBA" id="ARBA00023315"/>
    </source>
</evidence>
<comment type="caution">
    <text evidence="9">Lacks conserved residue(s) required for the propagation of feature annotation.</text>
</comment>
<name>A0A8I0U692_MORMO</name>
<dbReference type="GO" id="GO:0005524">
    <property type="term" value="F:ATP binding"/>
    <property type="evidence" value="ECO:0007669"/>
    <property type="project" value="UniProtKB-UniRule"/>
</dbReference>
<comment type="subcellular location">
    <subcellularLocation>
        <location evidence="9">Cytoplasm</location>
    </subcellularLocation>
</comment>
<feature type="domain" description="N-acetyltransferase" evidence="10">
    <location>
        <begin position="381"/>
        <end position="541"/>
    </location>
</feature>
<evidence type="ECO:0000256" key="4">
    <source>
        <dbReference type="ARBA" id="ARBA00022694"/>
    </source>
</evidence>
<comment type="function">
    <text evidence="9">Catalyzes the formation of N(4)-acetylcytidine (ac(4)C) at the wobble position of tRNA(Met), by using acetyl-CoA as an acetyl donor and ATP (or GTP).</text>
</comment>
<dbReference type="FunFam" id="3.40.50.11040:FF:000003">
    <property type="entry name" value="tRNA(Met) cytidine acetyltransferase TmcA"/>
    <property type="match status" value="1"/>
</dbReference>
<dbReference type="InterPro" id="IPR000182">
    <property type="entry name" value="GNAT_dom"/>
</dbReference>
<dbReference type="InterPro" id="IPR016181">
    <property type="entry name" value="Acyl_CoA_acyltransferase"/>
</dbReference>
<dbReference type="Gene3D" id="3.40.50.300">
    <property type="entry name" value="P-loop containing nucleotide triphosphate hydrolases"/>
    <property type="match status" value="1"/>
</dbReference>
<accession>A0A8I0U692</accession>
<dbReference type="PROSITE" id="PS51186">
    <property type="entry name" value="GNAT"/>
    <property type="match status" value="1"/>
</dbReference>
<dbReference type="Proteomes" id="UP000650477">
    <property type="component" value="Unassembled WGS sequence"/>
</dbReference>
<keyword evidence="8 9" id="KW-0012">Acyltransferase</keyword>
<dbReference type="GO" id="GO:0051391">
    <property type="term" value="P:tRNA acetylation"/>
    <property type="evidence" value="ECO:0007669"/>
    <property type="project" value="UniProtKB-UniRule"/>
</dbReference>
<evidence type="ECO:0000313" key="12">
    <source>
        <dbReference type="Proteomes" id="UP000650477"/>
    </source>
</evidence>
<dbReference type="Gene3D" id="3.40.50.11040">
    <property type="match status" value="1"/>
</dbReference>
<proteinExistence type="inferred from homology"/>
<dbReference type="InterPro" id="IPR024914">
    <property type="entry name" value="tRNA_acetyltr_TmcA"/>
</dbReference>
<dbReference type="RefSeq" id="WP_193829582.1">
    <property type="nucleotide sequence ID" value="NZ_PKLF01000004.1"/>
</dbReference>
<keyword evidence="7 9" id="KW-0694">RNA-binding</keyword>
<keyword evidence="3 9" id="KW-0808">Transferase</keyword>
<comment type="caution">
    <text evidence="11">The sequence shown here is derived from an EMBL/GenBank/DDBJ whole genome shotgun (WGS) entry which is preliminary data.</text>
</comment>
<evidence type="ECO:0000256" key="5">
    <source>
        <dbReference type="ARBA" id="ARBA00022741"/>
    </source>
</evidence>
<evidence type="ECO:0000256" key="9">
    <source>
        <dbReference type="HAMAP-Rule" id="MF_01886"/>
    </source>
</evidence>
<dbReference type="EMBL" id="PKLF01000004">
    <property type="protein sequence ID" value="MBE8611921.1"/>
    <property type="molecule type" value="Genomic_DNA"/>
</dbReference>
<dbReference type="HAMAP" id="MF_01886">
    <property type="entry name" value="tRNA_acetyltr_TmcA"/>
    <property type="match status" value="1"/>
</dbReference>
<keyword evidence="1 9" id="KW-0963">Cytoplasm</keyword>
<feature type="binding site" evidence="9">
    <location>
        <position position="322"/>
    </location>
    <ligand>
        <name>ATP</name>
        <dbReference type="ChEBI" id="CHEBI:30616"/>
    </ligand>
</feature>
<evidence type="ECO:0000256" key="2">
    <source>
        <dbReference type="ARBA" id="ARBA00022555"/>
    </source>
</evidence>
<dbReference type="GO" id="GO:0051392">
    <property type="term" value="F:tRNA cytidine N4-acetyltransferase activity"/>
    <property type="evidence" value="ECO:0007669"/>
    <property type="project" value="UniProtKB-UniRule"/>
</dbReference>
<reference evidence="11" key="1">
    <citation type="submission" date="2017-12" db="EMBL/GenBank/DDBJ databases">
        <title>Genome sequencing and analysis.</title>
        <authorList>
            <person name="Huang Y.-T."/>
        </authorList>
    </citation>
    <scope>NUCLEOTIDE SEQUENCE</scope>
    <source>
        <strain evidence="11">VGH116</strain>
    </source>
</reference>
<dbReference type="AlphaFoldDB" id="A0A8I0U692"/>
<keyword evidence="6 9" id="KW-0067">ATP-binding</keyword>
<dbReference type="GO" id="GO:1904812">
    <property type="term" value="P:rRNA acetylation involved in maturation of SSU-rRNA"/>
    <property type="evidence" value="ECO:0007669"/>
    <property type="project" value="TreeGrafter"/>
</dbReference>
<keyword evidence="5 9" id="KW-0547">Nucleotide-binding</keyword>
<dbReference type="InterPro" id="IPR032672">
    <property type="entry name" value="TmcA/NAT10/Kre33"/>
</dbReference>
<dbReference type="Pfam" id="PF05127">
    <property type="entry name" value="NAT10_TcmA_helicase"/>
    <property type="match status" value="1"/>
</dbReference>
<comment type="catalytic activity">
    <reaction evidence="9">
        <text>cytidine(34) in elongator tRNA(Met) + acetyl-CoA + ATP + H2O = N(4)-acetylcytidine(34) in elongator tRNA(Met) + ADP + phosphate + CoA + H(+)</text>
        <dbReference type="Rhea" id="RHEA:43788"/>
        <dbReference type="Rhea" id="RHEA-COMP:10693"/>
        <dbReference type="Rhea" id="RHEA-COMP:10694"/>
        <dbReference type="ChEBI" id="CHEBI:15377"/>
        <dbReference type="ChEBI" id="CHEBI:15378"/>
        <dbReference type="ChEBI" id="CHEBI:30616"/>
        <dbReference type="ChEBI" id="CHEBI:43474"/>
        <dbReference type="ChEBI" id="CHEBI:57287"/>
        <dbReference type="ChEBI" id="CHEBI:57288"/>
        <dbReference type="ChEBI" id="CHEBI:74900"/>
        <dbReference type="ChEBI" id="CHEBI:82748"/>
        <dbReference type="ChEBI" id="CHEBI:456216"/>
        <dbReference type="EC" id="2.3.1.193"/>
    </reaction>
</comment>
<dbReference type="SUPFAM" id="SSF55729">
    <property type="entry name" value="Acyl-CoA N-acyltransferases (Nat)"/>
    <property type="match status" value="1"/>
</dbReference>
<sequence>MLPALFHACTEQLRIQGIRRLWVLSGSDDWCESRLQEIRDAAPGDWPIISAQLLGGTVAEKARLLLGQEFRHGVFDARRGLHSEALAMLAGTLQAGSWLILLLPPESQWQTRPDEDSLRWNDGGQMIPAPHFMRHFARTLIHPAHLCRYEDQPFDMTLPPPQNAWQPPDGTPTPAQQQILAQLRRAESGIFCLTAARGRGKSAVAGLFLAESPGRHLLCAPAKATVTVIQRYLHDSQQTEFIAPDNLLTLAETADVSTYGWLVIDEAAMIPLPLLARFTAVFPRVLLLTTVQGYEGTGRGFLLKFCHSLPQFTALTLTQPVRWAEHDPAETWLDKALLLTEPAEKIIQTGKCEYQSVTQQALCDDPDLLSGFYGLLTAAHYRTSPLDLRRLADAPGQHFAQFRHRQQVTAALWLTDEGGLPAALTLSVWAGTRRPRGNLLAQSLAAHSYFPQAAQLHSRRISRIAVHAGYRRNALGRQLLQRAADAAKNSGMDYLSVSFGYTPELAAFWTSCGFRFARMGTHPEAGSGCYTAMLLLPLTRAGQALADDAEQQFARDCTVFSQIWGFSPVPPEQAESLNEREWRMLAGFAYAAKPQAVADPALVLLQREYPAQTAELSQLLSDKPEILKARHISGKKALLSVLRQETAVILQILRPQWAQQTAEEIRTF</sequence>
<evidence type="ECO:0000256" key="6">
    <source>
        <dbReference type="ARBA" id="ARBA00022840"/>
    </source>
</evidence>
<gene>
    <name evidence="9" type="primary">tmcA</name>
    <name evidence="11" type="ORF">CYG68_05750</name>
</gene>